<keyword evidence="5" id="KW-0648">Protein biosynthesis</keyword>
<evidence type="ECO:0000259" key="9">
    <source>
        <dbReference type="PROSITE" id="PS50862"/>
    </source>
</evidence>
<dbReference type="GO" id="GO:0005524">
    <property type="term" value="F:ATP binding"/>
    <property type="evidence" value="ECO:0007669"/>
    <property type="project" value="UniProtKB-KW"/>
</dbReference>
<dbReference type="SMART" id="SM00896">
    <property type="entry name" value="FDX-ACB"/>
    <property type="match status" value="1"/>
</dbReference>
<evidence type="ECO:0000259" key="10">
    <source>
        <dbReference type="PROSITE" id="PS51447"/>
    </source>
</evidence>
<evidence type="ECO:0000313" key="12">
    <source>
        <dbReference type="Proteomes" id="UP000540412"/>
    </source>
</evidence>
<evidence type="ECO:0000256" key="2">
    <source>
        <dbReference type="ARBA" id="ARBA00022598"/>
    </source>
</evidence>
<dbReference type="GO" id="GO:0043039">
    <property type="term" value="P:tRNA aminoacylation"/>
    <property type="evidence" value="ECO:0007669"/>
    <property type="project" value="InterPro"/>
</dbReference>
<keyword evidence="7 11" id="KW-0030">Aminoacyl-tRNA synthetase</keyword>
<dbReference type="InterPro" id="IPR005121">
    <property type="entry name" value="Fdx_antiC-bd"/>
</dbReference>
<comment type="caution">
    <text evidence="11">The sequence shown here is derived from an EMBL/GenBank/DDBJ whole genome shotgun (WGS) entry which is preliminary data.</text>
</comment>
<dbReference type="Gene3D" id="3.30.930.10">
    <property type="entry name" value="Bira Bifunctional Protein, Domain 2"/>
    <property type="match status" value="1"/>
</dbReference>
<accession>A0A7W9PG64</accession>
<feature type="domain" description="Aminoacyl-transfer RNA synthetases class-II family profile" evidence="9">
    <location>
        <begin position="120"/>
        <end position="261"/>
    </location>
</feature>
<proteinExistence type="inferred from homology"/>
<sequence>MYLTPAQLARALNVRDLTDPAQGPHAAQLLLDAVVGALAAAWPSATVRIVRTPPVVAVTDNYDLLGYDPADVTRDARYTRYLSPTTMLRSHTSADIPATLRGYSGAREQLSIDDLIVLPGLAYRRDVVDRIHVGEPQQVDLWRLRSGADTVGRDLRDMVAHVVEAILPGASWRMVPARHPYTRDGAQVDVRHSGDWLELAECGLIADHVLRGAGLDPHRWSGLALGLGMDRAVMLRKGIPDIRYLRSGDPRIAAQMDDLTPWRPVSALPSIRRDLSVVIADDTDDETLGDTVRAALGERTADIESVRVTARTRYADLPDRARERLAMTPGQTNALVRLVVRPLTRTLTAAEANALRNDVYRAIHIGPVAELA</sequence>
<keyword evidence="6" id="KW-0809">Transit peptide</keyword>
<dbReference type="PROSITE" id="PS50862">
    <property type="entry name" value="AA_TRNA_LIGASE_II"/>
    <property type="match status" value="1"/>
</dbReference>
<evidence type="ECO:0000256" key="5">
    <source>
        <dbReference type="ARBA" id="ARBA00022917"/>
    </source>
</evidence>
<protein>
    <recommendedName>
        <fullName evidence="8">Phenylalanyl-tRNA synthetase</fullName>
    </recommendedName>
</protein>
<dbReference type="Gene3D" id="3.30.70.380">
    <property type="entry name" value="Ferrodoxin-fold anticodon-binding domain"/>
    <property type="match status" value="1"/>
</dbReference>
<dbReference type="InterPro" id="IPR045864">
    <property type="entry name" value="aa-tRNA-synth_II/BPL/LPL"/>
</dbReference>
<evidence type="ECO:0000256" key="1">
    <source>
        <dbReference type="ARBA" id="ARBA00008226"/>
    </source>
</evidence>
<evidence type="ECO:0000256" key="3">
    <source>
        <dbReference type="ARBA" id="ARBA00022741"/>
    </source>
</evidence>
<keyword evidence="12" id="KW-1185">Reference proteome</keyword>
<evidence type="ECO:0000256" key="8">
    <source>
        <dbReference type="ARBA" id="ARBA00031194"/>
    </source>
</evidence>
<dbReference type="AlphaFoldDB" id="A0A7W9PG64"/>
<reference evidence="11 12" key="1">
    <citation type="submission" date="2020-08" db="EMBL/GenBank/DDBJ databases">
        <title>Sequencing the genomes of 1000 actinobacteria strains.</title>
        <authorList>
            <person name="Klenk H.-P."/>
        </authorList>
    </citation>
    <scope>NUCLEOTIDE SEQUENCE [LARGE SCALE GENOMIC DNA]</scope>
    <source>
        <strain evidence="11 12">DSM 43582</strain>
    </source>
</reference>
<dbReference type="GO" id="GO:0000049">
    <property type="term" value="F:tRNA binding"/>
    <property type="evidence" value="ECO:0007669"/>
    <property type="project" value="InterPro"/>
</dbReference>
<feature type="domain" description="FDX-ACB" evidence="10">
    <location>
        <begin position="266"/>
        <end position="372"/>
    </location>
</feature>
<keyword evidence="3" id="KW-0547">Nucleotide-binding</keyword>
<comment type="similarity">
    <text evidence="1">Belongs to the class-II aminoacyl-tRNA synthetase family.</text>
</comment>
<dbReference type="GO" id="GO:0004812">
    <property type="term" value="F:aminoacyl-tRNA ligase activity"/>
    <property type="evidence" value="ECO:0007669"/>
    <property type="project" value="UniProtKB-KW"/>
</dbReference>
<evidence type="ECO:0000256" key="6">
    <source>
        <dbReference type="ARBA" id="ARBA00022946"/>
    </source>
</evidence>
<name>A0A7W9PG64_9NOCA</name>
<dbReference type="Proteomes" id="UP000540412">
    <property type="component" value="Unassembled WGS sequence"/>
</dbReference>
<dbReference type="SUPFAM" id="SSF54991">
    <property type="entry name" value="Anticodon-binding domain of PheRS"/>
    <property type="match status" value="1"/>
</dbReference>
<gene>
    <name evidence="11" type="ORF">BJY24_003875</name>
</gene>
<dbReference type="Pfam" id="PF01409">
    <property type="entry name" value="tRNA-synt_2d"/>
    <property type="match status" value="1"/>
</dbReference>
<dbReference type="SUPFAM" id="SSF55681">
    <property type="entry name" value="Class II aaRS and biotin synthetases"/>
    <property type="match status" value="1"/>
</dbReference>
<dbReference type="RefSeq" id="WP_040746616.1">
    <property type="nucleotide sequence ID" value="NZ_JACHIT010000001.1"/>
</dbReference>
<dbReference type="InterPro" id="IPR006195">
    <property type="entry name" value="aa-tRNA-synth_II"/>
</dbReference>
<dbReference type="PROSITE" id="PS51447">
    <property type="entry name" value="FDX_ACB"/>
    <property type="match status" value="1"/>
</dbReference>
<keyword evidence="2 11" id="KW-0436">Ligase</keyword>
<keyword evidence="4" id="KW-0067">ATP-binding</keyword>
<dbReference type="GO" id="GO:0006412">
    <property type="term" value="P:translation"/>
    <property type="evidence" value="ECO:0007669"/>
    <property type="project" value="UniProtKB-KW"/>
</dbReference>
<dbReference type="InterPro" id="IPR002319">
    <property type="entry name" value="Phenylalanyl-tRNA_Synthase"/>
</dbReference>
<evidence type="ECO:0000256" key="7">
    <source>
        <dbReference type="ARBA" id="ARBA00023146"/>
    </source>
</evidence>
<evidence type="ECO:0000313" key="11">
    <source>
        <dbReference type="EMBL" id="MBB5915008.1"/>
    </source>
</evidence>
<evidence type="ECO:0000256" key="4">
    <source>
        <dbReference type="ARBA" id="ARBA00022840"/>
    </source>
</evidence>
<organism evidence="11 12">
    <name type="scientific">Nocardia transvalensis</name>
    <dbReference type="NCBI Taxonomy" id="37333"/>
    <lineage>
        <taxon>Bacteria</taxon>
        <taxon>Bacillati</taxon>
        <taxon>Actinomycetota</taxon>
        <taxon>Actinomycetes</taxon>
        <taxon>Mycobacteriales</taxon>
        <taxon>Nocardiaceae</taxon>
        <taxon>Nocardia</taxon>
    </lineage>
</organism>
<dbReference type="EMBL" id="JACHIT010000001">
    <property type="protein sequence ID" value="MBB5915008.1"/>
    <property type="molecule type" value="Genomic_DNA"/>
</dbReference>
<dbReference type="InterPro" id="IPR036690">
    <property type="entry name" value="Fdx_antiC-bd_sf"/>
</dbReference>